<dbReference type="Proteomes" id="UP000094527">
    <property type="component" value="Unassembled WGS sequence"/>
</dbReference>
<evidence type="ECO:0000256" key="1">
    <source>
        <dbReference type="SAM" id="MobiDB-lite"/>
    </source>
</evidence>
<dbReference type="AlphaFoldDB" id="A0A1D2NMT7"/>
<feature type="compositionally biased region" description="Polar residues" evidence="1">
    <location>
        <begin position="24"/>
        <end position="36"/>
    </location>
</feature>
<dbReference type="EMBL" id="LJIJ01000003">
    <property type="protein sequence ID" value="ODN06547.1"/>
    <property type="molecule type" value="Genomic_DNA"/>
</dbReference>
<gene>
    <name evidence="2" type="ORF">Ocin01_00142</name>
</gene>
<sequence length="115" mass="12705">MRDHHQPRSFGSSTGGSGVMSTSLKLGQRTSRSQGASFLGSTSPLSPSLSSSSLQSLGEPGKDFDDDLDEDDEMDDEDSYEDDEEESTTDNDELLQDKMSHWFHRKNQVGQEETV</sequence>
<reference evidence="2 3" key="1">
    <citation type="journal article" date="2016" name="Genome Biol. Evol.">
        <title>Gene Family Evolution Reflects Adaptation to Soil Environmental Stressors in the Genome of the Collembolan Orchesella cincta.</title>
        <authorList>
            <person name="Faddeeva-Vakhrusheva A."/>
            <person name="Derks M.F."/>
            <person name="Anvar S.Y."/>
            <person name="Agamennone V."/>
            <person name="Suring W."/>
            <person name="Smit S."/>
            <person name="van Straalen N.M."/>
            <person name="Roelofs D."/>
        </authorList>
    </citation>
    <scope>NUCLEOTIDE SEQUENCE [LARGE SCALE GENOMIC DNA]</scope>
    <source>
        <tissue evidence="2">Mixed pool</tissue>
    </source>
</reference>
<protein>
    <submittedName>
        <fullName evidence="2">Uncharacterized protein</fullName>
    </submittedName>
</protein>
<evidence type="ECO:0000313" key="2">
    <source>
        <dbReference type="EMBL" id="ODN06547.1"/>
    </source>
</evidence>
<feature type="compositionally biased region" description="Low complexity" evidence="1">
    <location>
        <begin position="37"/>
        <end position="59"/>
    </location>
</feature>
<proteinExistence type="predicted"/>
<feature type="compositionally biased region" description="Acidic residues" evidence="1">
    <location>
        <begin position="64"/>
        <end position="94"/>
    </location>
</feature>
<feature type="region of interest" description="Disordered" evidence="1">
    <location>
        <begin position="1"/>
        <end position="115"/>
    </location>
</feature>
<organism evidence="2 3">
    <name type="scientific">Orchesella cincta</name>
    <name type="common">Springtail</name>
    <name type="synonym">Podura cincta</name>
    <dbReference type="NCBI Taxonomy" id="48709"/>
    <lineage>
        <taxon>Eukaryota</taxon>
        <taxon>Metazoa</taxon>
        <taxon>Ecdysozoa</taxon>
        <taxon>Arthropoda</taxon>
        <taxon>Hexapoda</taxon>
        <taxon>Collembola</taxon>
        <taxon>Entomobryomorpha</taxon>
        <taxon>Entomobryoidea</taxon>
        <taxon>Orchesellidae</taxon>
        <taxon>Orchesellinae</taxon>
        <taxon>Orchesella</taxon>
    </lineage>
</organism>
<keyword evidence="3" id="KW-1185">Reference proteome</keyword>
<accession>A0A1D2NMT7</accession>
<name>A0A1D2NMT7_ORCCI</name>
<comment type="caution">
    <text evidence="2">The sequence shown here is derived from an EMBL/GenBank/DDBJ whole genome shotgun (WGS) entry which is preliminary data.</text>
</comment>
<evidence type="ECO:0000313" key="3">
    <source>
        <dbReference type="Proteomes" id="UP000094527"/>
    </source>
</evidence>